<comment type="caution">
    <text evidence="1">The sequence shown here is derived from an EMBL/GenBank/DDBJ whole genome shotgun (WGS) entry which is preliminary data.</text>
</comment>
<organism evidence="1 2">
    <name type="scientific">Alkalibacillus filiformis</name>
    <dbReference type="NCBI Taxonomy" id="200990"/>
    <lineage>
        <taxon>Bacteria</taxon>
        <taxon>Bacillati</taxon>
        <taxon>Bacillota</taxon>
        <taxon>Bacilli</taxon>
        <taxon>Bacillales</taxon>
        <taxon>Bacillaceae</taxon>
        <taxon>Alkalibacillus</taxon>
    </lineage>
</organism>
<reference evidence="1 2" key="1">
    <citation type="submission" date="2023-07" db="EMBL/GenBank/DDBJ databases">
        <title>Genomic Encyclopedia of Type Strains, Phase IV (KMG-IV): sequencing the most valuable type-strain genomes for metagenomic binning, comparative biology and taxonomic classification.</title>
        <authorList>
            <person name="Goeker M."/>
        </authorList>
    </citation>
    <scope>NUCLEOTIDE SEQUENCE [LARGE SCALE GENOMIC DNA]</scope>
    <source>
        <strain evidence="1 2">DSM 15448</strain>
    </source>
</reference>
<dbReference type="EMBL" id="JAUSUP010000021">
    <property type="protein sequence ID" value="MDQ0353038.1"/>
    <property type="molecule type" value="Genomic_DNA"/>
</dbReference>
<keyword evidence="2" id="KW-1185">Reference proteome</keyword>
<dbReference type="RefSeq" id="WP_307070120.1">
    <property type="nucleotide sequence ID" value="NZ_JAUSUP010000021.1"/>
</dbReference>
<dbReference type="Proteomes" id="UP001236723">
    <property type="component" value="Unassembled WGS sequence"/>
</dbReference>
<gene>
    <name evidence="1" type="ORF">J2R98_002899</name>
</gene>
<evidence type="ECO:0000313" key="2">
    <source>
        <dbReference type="Proteomes" id="UP001236723"/>
    </source>
</evidence>
<dbReference type="InterPro" id="IPR008930">
    <property type="entry name" value="Terpenoid_cyclase/PrenylTrfase"/>
</dbReference>
<evidence type="ECO:0000313" key="1">
    <source>
        <dbReference type="EMBL" id="MDQ0353038.1"/>
    </source>
</evidence>
<accession>A0ABU0DXK1</accession>
<sequence length="313" mass="36615">MNISKETFQKTDAWMKRNARPLELARWEYHFKGGSKEKVLDRLSAFQNADGGFGHGLEPDFWNPHSTPMATWAAGQILVEIDALPNEKLTHSLTQYLTNLPQTEPGMWPSVTPENNDHPHAFWWKWQEGAQQFWQFNPSVELAAMLIHWSSHESKSAQIGWQTLKHAVEHLMTTPQMDTHEIQNFQQCIKLIRPFEQTFNHVINYQLHDVSEKIMQLAEQSIDQDPATWGKGYQTLPLNYITHPEHPLSNRLGNLVEKNIELFFNEMTNEGIWDISWNWEGFGFDQEFAVARRQWQGILAVDRYKILRNFGYL</sequence>
<proteinExistence type="predicted"/>
<name>A0ABU0DXK1_9BACI</name>
<protein>
    <submittedName>
        <fullName evidence="1">Uncharacterized protein</fullName>
    </submittedName>
</protein>
<dbReference type="SUPFAM" id="SSF48239">
    <property type="entry name" value="Terpenoid cyclases/Protein prenyltransferases"/>
    <property type="match status" value="1"/>
</dbReference>